<evidence type="ECO:0000256" key="1">
    <source>
        <dbReference type="ARBA" id="ARBA00022448"/>
    </source>
</evidence>
<dbReference type="AlphaFoldDB" id="A0AAD1XIF0"/>
<dbReference type="GO" id="GO:0005319">
    <property type="term" value="F:lipid transporter activity"/>
    <property type="evidence" value="ECO:0007669"/>
    <property type="project" value="TreeGrafter"/>
</dbReference>
<dbReference type="GO" id="GO:0005524">
    <property type="term" value="F:ATP binding"/>
    <property type="evidence" value="ECO:0007669"/>
    <property type="project" value="InterPro"/>
</dbReference>
<evidence type="ECO:0000256" key="3">
    <source>
        <dbReference type="SAM" id="Phobius"/>
    </source>
</evidence>
<dbReference type="PROSITE" id="PS50893">
    <property type="entry name" value="ABC_TRANSPORTER_2"/>
    <property type="match status" value="1"/>
</dbReference>
<keyword evidence="3" id="KW-1133">Transmembrane helix</keyword>
<dbReference type="GO" id="GO:0016887">
    <property type="term" value="F:ATP hydrolysis activity"/>
    <property type="evidence" value="ECO:0007669"/>
    <property type="project" value="InterPro"/>
</dbReference>
<keyword evidence="6" id="KW-1185">Reference proteome</keyword>
<dbReference type="Pfam" id="PF00005">
    <property type="entry name" value="ABC_tran"/>
    <property type="match status" value="1"/>
</dbReference>
<keyword evidence="2" id="KW-0677">Repeat</keyword>
<protein>
    <recommendedName>
        <fullName evidence="4">ABC transporter domain-containing protein</fullName>
    </recommendedName>
</protein>
<dbReference type="InterPro" id="IPR026082">
    <property type="entry name" value="ABCA"/>
</dbReference>
<sequence length="456" mass="52580">MKIMGLMDTPYWLSWLTYYLVINTFLSLIMMLILIPVFEYSNKFLVFLYLWIYGMTMFSFGLLIGAFFSTGKTASIVSSMLFFLSSFLVTAVQDQTVFKLCRIFLRSSQPWLHNLEESTCLPLKSLCISKHKEREGRKNKQNSGKGEILVDKHHIDQTNFKIFLKTSEERKTITSSSKFKTTRRRTASIYGYDIETEMNEIRKMMEYCPQHNILFPKLTVKEHFQIFTKFKGRSQKEIDEEIDVLIKDFNLDSKRKVLSKDFSGGNKRKLSVAMAMIWNPPVVFLDEPSAGMDPKARRFMWEVIAKISTRGKNSAVILTAHSMEEAEALSTTMGIMVDGQFKCFGSKQHIKNKFGTGYQVEINPCYKVENIKGAEYIMLNKDACSAVLRDLLGSNAAYNEFHSNGFVDEFGEATLIEQYSPRFRYRVPKGEKSVGYFFSLMEKLKSKLDIDEYSAS</sequence>
<dbReference type="PROSITE" id="PS00211">
    <property type="entry name" value="ABC_TRANSPORTER_1"/>
    <property type="match status" value="1"/>
</dbReference>
<dbReference type="PANTHER" id="PTHR19229">
    <property type="entry name" value="ATP-BINDING CASSETTE TRANSPORTER SUBFAMILY A ABCA"/>
    <property type="match status" value="1"/>
</dbReference>
<dbReference type="InterPro" id="IPR003439">
    <property type="entry name" value="ABC_transporter-like_ATP-bd"/>
</dbReference>
<name>A0AAD1XIF0_EUPCR</name>
<keyword evidence="1" id="KW-0813">Transport</keyword>
<evidence type="ECO:0000259" key="4">
    <source>
        <dbReference type="PROSITE" id="PS50893"/>
    </source>
</evidence>
<dbReference type="EMBL" id="CAMPGE010014632">
    <property type="protein sequence ID" value="CAI2373293.1"/>
    <property type="molecule type" value="Genomic_DNA"/>
</dbReference>
<keyword evidence="3" id="KW-0812">Transmembrane</keyword>
<dbReference type="CDD" id="cd03263">
    <property type="entry name" value="ABC_subfamily_A"/>
    <property type="match status" value="1"/>
</dbReference>
<dbReference type="InterPro" id="IPR027417">
    <property type="entry name" value="P-loop_NTPase"/>
</dbReference>
<feature type="transmembrane region" description="Helical" evidence="3">
    <location>
        <begin position="74"/>
        <end position="92"/>
    </location>
</feature>
<evidence type="ECO:0000313" key="6">
    <source>
        <dbReference type="Proteomes" id="UP001295684"/>
    </source>
</evidence>
<reference evidence="5" key="1">
    <citation type="submission" date="2023-07" db="EMBL/GenBank/DDBJ databases">
        <authorList>
            <consortium name="AG Swart"/>
            <person name="Singh M."/>
            <person name="Singh A."/>
            <person name="Seah K."/>
            <person name="Emmerich C."/>
        </authorList>
    </citation>
    <scope>NUCLEOTIDE SEQUENCE</scope>
    <source>
        <strain evidence="5">DP1</strain>
    </source>
</reference>
<dbReference type="PANTHER" id="PTHR19229:SF36">
    <property type="entry name" value="ATP-BINDING CASSETTE SUB-FAMILY A MEMBER 2"/>
    <property type="match status" value="1"/>
</dbReference>
<evidence type="ECO:0000313" key="5">
    <source>
        <dbReference type="EMBL" id="CAI2373293.1"/>
    </source>
</evidence>
<feature type="transmembrane region" description="Helical" evidence="3">
    <location>
        <begin position="47"/>
        <end position="68"/>
    </location>
</feature>
<dbReference type="GO" id="GO:0140359">
    <property type="term" value="F:ABC-type transporter activity"/>
    <property type="evidence" value="ECO:0007669"/>
    <property type="project" value="InterPro"/>
</dbReference>
<keyword evidence="3" id="KW-0472">Membrane</keyword>
<proteinExistence type="predicted"/>
<feature type="transmembrane region" description="Helical" evidence="3">
    <location>
        <begin position="12"/>
        <end position="35"/>
    </location>
</feature>
<dbReference type="Gene3D" id="3.40.50.300">
    <property type="entry name" value="P-loop containing nucleotide triphosphate hydrolases"/>
    <property type="match status" value="1"/>
</dbReference>
<comment type="caution">
    <text evidence="5">The sequence shown here is derived from an EMBL/GenBank/DDBJ whole genome shotgun (WGS) entry which is preliminary data.</text>
</comment>
<dbReference type="SUPFAM" id="SSF52540">
    <property type="entry name" value="P-loop containing nucleoside triphosphate hydrolases"/>
    <property type="match status" value="1"/>
</dbReference>
<dbReference type="InterPro" id="IPR017871">
    <property type="entry name" value="ABC_transporter-like_CS"/>
</dbReference>
<dbReference type="GO" id="GO:0016020">
    <property type="term" value="C:membrane"/>
    <property type="evidence" value="ECO:0007669"/>
    <property type="project" value="InterPro"/>
</dbReference>
<gene>
    <name evidence="5" type="ORF">ECRASSUSDP1_LOCUS14634</name>
</gene>
<organism evidence="5 6">
    <name type="scientific">Euplotes crassus</name>
    <dbReference type="NCBI Taxonomy" id="5936"/>
    <lineage>
        <taxon>Eukaryota</taxon>
        <taxon>Sar</taxon>
        <taxon>Alveolata</taxon>
        <taxon>Ciliophora</taxon>
        <taxon>Intramacronucleata</taxon>
        <taxon>Spirotrichea</taxon>
        <taxon>Hypotrichia</taxon>
        <taxon>Euplotida</taxon>
        <taxon>Euplotidae</taxon>
        <taxon>Moneuplotes</taxon>
    </lineage>
</organism>
<accession>A0AAD1XIF0</accession>
<dbReference type="Proteomes" id="UP001295684">
    <property type="component" value="Unassembled WGS sequence"/>
</dbReference>
<feature type="domain" description="ABC transporter" evidence="4">
    <location>
        <begin position="92"/>
        <end position="363"/>
    </location>
</feature>
<evidence type="ECO:0000256" key="2">
    <source>
        <dbReference type="ARBA" id="ARBA00022737"/>
    </source>
</evidence>